<accession>A0A315Z7M8</accession>
<dbReference type="Gene3D" id="2.40.10.10">
    <property type="entry name" value="Trypsin-like serine proteases"/>
    <property type="match status" value="1"/>
</dbReference>
<keyword evidence="2 7" id="KW-0031">Aminopeptidase</keyword>
<evidence type="ECO:0000313" key="9">
    <source>
        <dbReference type="Proteomes" id="UP000245535"/>
    </source>
</evidence>
<feature type="chain" id="PRO_5023051578" description="Dipeptidyl-peptidase" evidence="7">
    <location>
        <begin position="21"/>
        <end position="741"/>
    </location>
</feature>
<evidence type="ECO:0000256" key="5">
    <source>
        <dbReference type="ARBA" id="ARBA00022801"/>
    </source>
</evidence>
<evidence type="ECO:0000256" key="3">
    <source>
        <dbReference type="ARBA" id="ARBA00022670"/>
    </source>
</evidence>
<dbReference type="GO" id="GO:0008239">
    <property type="term" value="F:dipeptidyl-peptidase activity"/>
    <property type="evidence" value="ECO:0007669"/>
    <property type="project" value="UniProtKB-UniRule"/>
</dbReference>
<dbReference type="OrthoDB" id="9805367at2"/>
<dbReference type="RefSeq" id="WP_109619442.1">
    <property type="nucleotide sequence ID" value="NZ_QGDO01000004.1"/>
</dbReference>
<dbReference type="EC" id="3.4.14.-" evidence="7"/>
<evidence type="ECO:0000256" key="7">
    <source>
        <dbReference type="RuleBase" id="RU366067"/>
    </source>
</evidence>
<dbReference type="GO" id="GO:0070009">
    <property type="term" value="F:serine-type aminopeptidase activity"/>
    <property type="evidence" value="ECO:0007669"/>
    <property type="project" value="UniProtKB-UniRule"/>
</dbReference>
<dbReference type="InterPro" id="IPR009003">
    <property type="entry name" value="Peptidase_S1_PA"/>
</dbReference>
<dbReference type="SUPFAM" id="SSF50494">
    <property type="entry name" value="Trypsin-like serine proteases"/>
    <property type="match status" value="1"/>
</dbReference>
<evidence type="ECO:0000256" key="2">
    <source>
        <dbReference type="ARBA" id="ARBA00022438"/>
    </source>
</evidence>
<dbReference type="InterPro" id="IPR019500">
    <property type="entry name" value="Pep_S46"/>
</dbReference>
<dbReference type="Pfam" id="PF10459">
    <property type="entry name" value="Peptidase_S46"/>
    <property type="match status" value="1"/>
</dbReference>
<reference evidence="8 9" key="1">
    <citation type="submission" date="2018-03" db="EMBL/GenBank/DDBJ databases">
        <title>Genomic Encyclopedia of Archaeal and Bacterial Type Strains, Phase II (KMG-II): from individual species to whole genera.</title>
        <authorList>
            <person name="Goeker M."/>
        </authorList>
    </citation>
    <scope>NUCLEOTIDE SEQUENCE [LARGE SCALE GENOMIC DNA]</scope>
    <source>
        <strain evidence="8 9">DSM 28229</strain>
    </source>
</reference>
<dbReference type="GO" id="GO:0043171">
    <property type="term" value="P:peptide catabolic process"/>
    <property type="evidence" value="ECO:0007669"/>
    <property type="project" value="UniProtKB-UniRule"/>
</dbReference>
<protein>
    <recommendedName>
        <fullName evidence="7">Dipeptidyl-peptidase</fullName>
        <ecNumber evidence="7">3.4.14.-</ecNumber>
    </recommendedName>
</protein>
<keyword evidence="6 7" id="KW-0720">Serine protease</keyword>
<name>A0A315Z7M8_SEDFL</name>
<keyword evidence="4 7" id="KW-0732">Signal</keyword>
<evidence type="ECO:0000256" key="6">
    <source>
        <dbReference type="ARBA" id="ARBA00022825"/>
    </source>
</evidence>
<comment type="similarity">
    <text evidence="1 7">Belongs to the peptidase S46 family.</text>
</comment>
<keyword evidence="5 7" id="KW-0378">Hydrolase</keyword>
<proteinExistence type="inferred from homology"/>
<evidence type="ECO:0000256" key="1">
    <source>
        <dbReference type="ARBA" id="ARBA00010491"/>
    </source>
</evidence>
<sequence>MLKRLLVAFLAITTSMSAFAASSKSAEAIDEGMWLLMFIDRLNYDDMKDKGLKLTPEEIYSVNNASLKDAIVSFGGFCTAEVISSKGLLLTNHHCGYDAIQGVSTVENDYLTNGFWAKSHDEEFPIEGLHVNFLVEMGDVSEQVLGATTDEMSPEERAEKVGEAIAAAKKGLTEKFGEGYEISIKPFFDNNAYYYFVYQKFNDIRLVGTPPESIGKYGGDTDNWMWPRHTGDFSMFRIYSDKDGKPAQFAKENVPYQPKHHLPISLNGVKKNDYAMVLGYPGSTDRYLSSFGVAQGIEVFNPTFVDLRDVRLKSWKRFMDADPKVRLQYASKYASTANYWKYFIGQTKGLKRLNVLEKKQAEEAEFMNWVNASEDRKKLYANALSLIEEGYNAQEEAVKANLYFSQGLWAIETVKFAYQATAALEKMDEKEAIASLEESGKGFYKDFDKENDKALALVMLNKVYKDLKGSKYEAQFLSSIKTDSTDFPAYIDSLYATSIFSSEASFNNFLANYDKEALNADPVVELKNNVLGWYLSVVRPAMAGPNAKIAEGNRLYTKGRLEMNGGMSGQNTYYPNANFTMRLTYGQVLDYFPGDAMFYSYYTTDKGILQKEDPTNPEFILRPEMKKALVEKNFGKYADQNGDLRVCFITNNDITGGNSGSPVINGNGELIGLAFDGNWEAMSGDIAFEPELQRCINVDIRYVLFIIDQVYGAKNIIEELTFAKEKAPKGKPFEALMPTKY</sequence>
<feature type="signal peptide" evidence="7">
    <location>
        <begin position="1"/>
        <end position="20"/>
    </location>
</feature>
<dbReference type="PANTHER" id="PTHR38469">
    <property type="entry name" value="PERIPLASMIC PEPTIDASE SUBFAMILY S1B"/>
    <property type="match status" value="1"/>
</dbReference>
<evidence type="ECO:0000256" key="4">
    <source>
        <dbReference type="ARBA" id="ARBA00022729"/>
    </source>
</evidence>
<organism evidence="8 9">
    <name type="scientific">Sediminitomix flava</name>
    <dbReference type="NCBI Taxonomy" id="379075"/>
    <lineage>
        <taxon>Bacteria</taxon>
        <taxon>Pseudomonadati</taxon>
        <taxon>Bacteroidota</taxon>
        <taxon>Cytophagia</taxon>
        <taxon>Cytophagales</taxon>
        <taxon>Flammeovirgaceae</taxon>
        <taxon>Sediminitomix</taxon>
    </lineage>
</organism>
<dbReference type="EMBL" id="QGDO01000004">
    <property type="protein sequence ID" value="PWJ40746.1"/>
    <property type="molecule type" value="Genomic_DNA"/>
</dbReference>
<dbReference type="PANTHER" id="PTHR38469:SF1">
    <property type="entry name" value="PERIPLASMIC PEPTIDASE SUBFAMILY S1B"/>
    <property type="match status" value="1"/>
</dbReference>
<dbReference type="AlphaFoldDB" id="A0A315Z7M8"/>
<evidence type="ECO:0000313" key="8">
    <source>
        <dbReference type="EMBL" id="PWJ40746.1"/>
    </source>
</evidence>
<comment type="caution">
    <text evidence="8">The sequence shown here is derived from an EMBL/GenBank/DDBJ whole genome shotgun (WGS) entry which is preliminary data.</text>
</comment>
<keyword evidence="9" id="KW-1185">Reference proteome</keyword>
<dbReference type="Proteomes" id="UP000245535">
    <property type="component" value="Unassembled WGS sequence"/>
</dbReference>
<dbReference type="GO" id="GO:0006508">
    <property type="term" value="P:proteolysis"/>
    <property type="evidence" value="ECO:0007669"/>
    <property type="project" value="UniProtKB-KW"/>
</dbReference>
<gene>
    <name evidence="8" type="ORF">BC781_1044</name>
</gene>
<keyword evidence="3 7" id="KW-0645">Protease</keyword>
<comment type="function">
    <text evidence="7">Catalyzes the removal of dipeptides from the N-terminus of oligopeptides.</text>
</comment>
<dbReference type="InterPro" id="IPR043504">
    <property type="entry name" value="Peptidase_S1_PA_chymotrypsin"/>
</dbReference>